<keyword evidence="1" id="KW-0430">Lectin</keyword>
<dbReference type="Pfam" id="PF00059">
    <property type="entry name" value="Lectin_C"/>
    <property type="match status" value="1"/>
</dbReference>
<reference evidence="3" key="2">
    <citation type="submission" date="2025-09" db="UniProtKB">
        <authorList>
            <consortium name="Ensembl"/>
        </authorList>
    </citation>
    <scope>IDENTIFICATION</scope>
</reference>
<dbReference type="InterPro" id="IPR033989">
    <property type="entry name" value="CD209-like_CTLD"/>
</dbReference>
<evidence type="ECO:0000259" key="2">
    <source>
        <dbReference type="PROSITE" id="PS50041"/>
    </source>
</evidence>
<dbReference type="CDD" id="cd03590">
    <property type="entry name" value="CLECT_DC-SIGN_like"/>
    <property type="match status" value="1"/>
</dbReference>
<feature type="domain" description="C-type lectin" evidence="2">
    <location>
        <begin position="92"/>
        <end position="215"/>
    </location>
</feature>
<dbReference type="SMART" id="SM00034">
    <property type="entry name" value="CLECT"/>
    <property type="match status" value="1"/>
</dbReference>
<dbReference type="Gene3D" id="3.10.100.10">
    <property type="entry name" value="Mannose-Binding Protein A, subunit A"/>
    <property type="match status" value="1"/>
</dbReference>
<evidence type="ECO:0000313" key="4">
    <source>
        <dbReference type="Proteomes" id="UP000694393"/>
    </source>
</evidence>
<dbReference type="InterPro" id="IPR001304">
    <property type="entry name" value="C-type_lectin-like"/>
</dbReference>
<reference evidence="3" key="1">
    <citation type="submission" date="2025-08" db="UniProtKB">
        <authorList>
            <consortium name="Ensembl"/>
        </authorList>
    </citation>
    <scope>IDENTIFICATION</scope>
</reference>
<proteinExistence type="predicted"/>
<dbReference type="InterPro" id="IPR016187">
    <property type="entry name" value="CTDL_fold"/>
</dbReference>
<dbReference type="PANTHER" id="PTHR22803">
    <property type="entry name" value="MANNOSE, PHOSPHOLIPASE, LECTIN RECEPTOR RELATED"/>
    <property type="match status" value="1"/>
</dbReference>
<sequence length="221" mass="25212">MKIKEVHVEVPHCDSLWPGAENKSGCMLEKEERNIGCILFFFPSAFPVSLLKGNPSCEAHKALPEGSEEWHCVVGRDEGKVWTCCPLGWEPFQTSCYYFSKDIMNWHASEKNCTGMDSHLASIITGTEQDFISNYIKRTVIGFRVENYFIGLTQQEKGQWHWVDRTPYNASAAFWIPGEPNNLNLENCVAIDTSKTENGNWNNFHCVLTFHRICKTAARII</sequence>
<dbReference type="SUPFAM" id="SSF56436">
    <property type="entry name" value="C-type lectin-like"/>
    <property type="match status" value="1"/>
</dbReference>
<keyword evidence="4" id="KW-1185">Reference proteome</keyword>
<dbReference type="Proteomes" id="UP000694393">
    <property type="component" value="Unplaced"/>
</dbReference>
<dbReference type="PROSITE" id="PS50041">
    <property type="entry name" value="C_TYPE_LECTIN_2"/>
    <property type="match status" value="1"/>
</dbReference>
<dbReference type="InterPro" id="IPR016186">
    <property type="entry name" value="C-type_lectin-like/link_sf"/>
</dbReference>
<organism evidence="3 4">
    <name type="scientific">Pelusios castaneus</name>
    <name type="common">West African mud turtle</name>
    <dbReference type="NCBI Taxonomy" id="367368"/>
    <lineage>
        <taxon>Eukaryota</taxon>
        <taxon>Metazoa</taxon>
        <taxon>Chordata</taxon>
        <taxon>Craniata</taxon>
        <taxon>Vertebrata</taxon>
        <taxon>Euteleostomi</taxon>
        <taxon>Archelosauria</taxon>
        <taxon>Testudinata</taxon>
        <taxon>Testudines</taxon>
        <taxon>Pleurodira</taxon>
        <taxon>Pelomedusidae</taxon>
        <taxon>Pelusios</taxon>
    </lineage>
</organism>
<dbReference type="GO" id="GO:0030246">
    <property type="term" value="F:carbohydrate binding"/>
    <property type="evidence" value="ECO:0007669"/>
    <property type="project" value="UniProtKB-KW"/>
</dbReference>
<evidence type="ECO:0000256" key="1">
    <source>
        <dbReference type="ARBA" id="ARBA00022734"/>
    </source>
</evidence>
<dbReference type="AlphaFoldDB" id="A0A8C8RXZ7"/>
<evidence type="ECO:0000313" key="3">
    <source>
        <dbReference type="Ensembl" id="ENSPCEP00000012885.1"/>
    </source>
</evidence>
<name>A0A8C8RXZ7_9SAUR</name>
<protein>
    <recommendedName>
        <fullName evidence="2">C-type lectin domain-containing protein</fullName>
    </recommendedName>
</protein>
<dbReference type="InterPro" id="IPR050111">
    <property type="entry name" value="C-type_lectin/snaclec_domain"/>
</dbReference>
<dbReference type="Ensembl" id="ENSPCET00000013351.1">
    <property type="protein sequence ID" value="ENSPCEP00000012885.1"/>
    <property type="gene ID" value="ENSPCEG00000010213.1"/>
</dbReference>
<accession>A0A8C8RXZ7</accession>